<keyword evidence="1" id="KW-0456">Lyase</keyword>
<evidence type="ECO:0000313" key="2">
    <source>
        <dbReference type="Proteomes" id="UP000027616"/>
    </source>
</evidence>
<dbReference type="HOGENOM" id="CLU_042088_3_1_10"/>
<dbReference type="PANTHER" id="PTHR13812">
    <property type="entry name" value="KETIMINE REDUCTASE MU-CRYSTALLIN"/>
    <property type="match status" value="1"/>
</dbReference>
<proteinExistence type="predicted"/>
<dbReference type="EMBL" id="HG934468">
    <property type="protein sequence ID" value="CDN32793.1"/>
    <property type="molecule type" value="Genomic_DNA"/>
</dbReference>
<dbReference type="Gene3D" id="3.30.1780.10">
    <property type="entry name" value="ornithine cyclodeaminase, domain 1"/>
    <property type="match status" value="1"/>
</dbReference>
<dbReference type="Proteomes" id="UP000027616">
    <property type="component" value="Chromosome I"/>
</dbReference>
<reference evidence="1 2" key="1">
    <citation type="journal article" date="2015" name="Genome Announc.">
        <title>Complete Genome Sequence of the Novel Leech Symbiont Mucinivorans hirudinis M3T.</title>
        <authorList>
            <person name="Nelson M.C."/>
            <person name="Bomar L."/>
            <person name="Graf J."/>
        </authorList>
    </citation>
    <scope>NUCLEOTIDE SEQUENCE [LARGE SCALE GENOMIC DNA]</scope>
    <source>
        <strain evidence="2">M3</strain>
    </source>
</reference>
<dbReference type="PATRIC" id="fig|1433126.3.peg.2697"/>
<dbReference type="SUPFAM" id="SSF51735">
    <property type="entry name" value="NAD(P)-binding Rossmann-fold domains"/>
    <property type="match status" value="1"/>
</dbReference>
<name>A0A060RE47_9BACT</name>
<dbReference type="Pfam" id="PF02423">
    <property type="entry name" value="OCD_Mu_crystall"/>
    <property type="match status" value="1"/>
</dbReference>
<dbReference type="EC" id="4.3.1.12" evidence="1"/>
<dbReference type="GO" id="GO:0005737">
    <property type="term" value="C:cytoplasm"/>
    <property type="evidence" value="ECO:0007669"/>
    <property type="project" value="TreeGrafter"/>
</dbReference>
<accession>A0A060RE47</accession>
<organism evidence="1 2">
    <name type="scientific">Mucinivorans hirudinis</name>
    <dbReference type="NCBI Taxonomy" id="1433126"/>
    <lineage>
        <taxon>Bacteria</taxon>
        <taxon>Pseudomonadati</taxon>
        <taxon>Bacteroidota</taxon>
        <taxon>Bacteroidia</taxon>
        <taxon>Bacteroidales</taxon>
        <taxon>Rikenellaceae</taxon>
        <taxon>Mucinivorans</taxon>
    </lineage>
</organism>
<dbReference type="STRING" id="1433126.BN938_2724"/>
<dbReference type="AlphaFoldDB" id="A0A060RE47"/>
<dbReference type="InterPro" id="IPR036291">
    <property type="entry name" value="NAD(P)-bd_dom_sf"/>
</dbReference>
<gene>
    <name evidence="1" type="ORF">BN938_2724</name>
</gene>
<dbReference type="OrthoDB" id="9792005at2"/>
<keyword evidence="2" id="KW-1185">Reference proteome</keyword>
<dbReference type="eggNOG" id="COG2423">
    <property type="taxonomic scope" value="Bacteria"/>
</dbReference>
<dbReference type="GO" id="GO:0008473">
    <property type="term" value="F:ornithine cyclodeaminase activity"/>
    <property type="evidence" value="ECO:0007669"/>
    <property type="project" value="UniProtKB-EC"/>
</dbReference>
<protein>
    <submittedName>
        <fullName evidence="1">Ornithine cyclodeaminase</fullName>
        <ecNumber evidence="1">4.3.1.12</ecNumber>
    </submittedName>
</protein>
<evidence type="ECO:0000313" key="1">
    <source>
        <dbReference type="EMBL" id="CDN32793.1"/>
    </source>
</evidence>
<dbReference type="Gene3D" id="3.40.50.720">
    <property type="entry name" value="NAD(P)-binding Rossmann-like Domain"/>
    <property type="match status" value="1"/>
</dbReference>
<dbReference type="InterPro" id="IPR003462">
    <property type="entry name" value="ODC_Mu_crystall"/>
</dbReference>
<dbReference type="KEGG" id="rbc:BN938_2724"/>
<dbReference type="InterPro" id="IPR023401">
    <property type="entry name" value="ODC_N"/>
</dbReference>
<sequence length="315" mass="35463">MKIIKHSDIEALKIPALQYVEWVEQALMIQYECQVPAKISVHLTDDGFFNTMPCLIPSERAMGVKVVNRYKHNSPSIDGTIMLYNSVDGELRALMDGTLITAMRTGAVAATSVKYLKNTRSANKVSMMGLGVTARATMMCLLESMPEAFFDVKLLRYKEQAELFAERFAAYENVKFTIVDSAEDLIVGAEVIISCITSASGLIGRDEWFGEGVLLVPVHTRGFQNCDLFFDKVFGDVTEQICHFGHFDKFRYFDEFAKVVQGKILGRDSDNQRILVYNIGQALHDIFVANKIMDMVARSNPCDIAFKEPVEKFYI</sequence>
<dbReference type="PANTHER" id="PTHR13812:SF19">
    <property type="entry name" value="KETIMINE REDUCTASE MU-CRYSTALLIN"/>
    <property type="match status" value="1"/>
</dbReference>